<gene>
    <name evidence="2" type="ORF">JOQ06_021779</name>
</gene>
<dbReference type="EMBL" id="JAPTMU010000073">
    <property type="protein sequence ID" value="KAJ4922364.1"/>
    <property type="molecule type" value="Genomic_DNA"/>
</dbReference>
<reference evidence="2" key="1">
    <citation type="submission" date="2022-11" db="EMBL/GenBank/DDBJ databases">
        <title>Chromosome-level genome of Pogonophryne albipinna.</title>
        <authorList>
            <person name="Jo E."/>
        </authorList>
    </citation>
    <scope>NUCLEOTIDE SEQUENCE</scope>
    <source>
        <strain evidence="2">SGF0006</strain>
        <tissue evidence="2">Muscle</tissue>
    </source>
</reference>
<dbReference type="Proteomes" id="UP001219934">
    <property type="component" value="Unassembled WGS sequence"/>
</dbReference>
<protein>
    <recommendedName>
        <fullName evidence="1">Reverse transcriptase domain-containing protein</fullName>
    </recommendedName>
</protein>
<organism evidence="2 3">
    <name type="scientific">Pogonophryne albipinna</name>
    <dbReference type="NCBI Taxonomy" id="1090488"/>
    <lineage>
        <taxon>Eukaryota</taxon>
        <taxon>Metazoa</taxon>
        <taxon>Chordata</taxon>
        <taxon>Craniata</taxon>
        <taxon>Vertebrata</taxon>
        <taxon>Euteleostomi</taxon>
        <taxon>Actinopterygii</taxon>
        <taxon>Neopterygii</taxon>
        <taxon>Teleostei</taxon>
        <taxon>Neoteleostei</taxon>
        <taxon>Acanthomorphata</taxon>
        <taxon>Eupercaria</taxon>
        <taxon>Perciformes</taxon>
        <taxon>Notothenioidei</taxon>
        <taxon>Pogonophryne</taxon>
    </lineage>
</organism>
<dbReference type="Pfam" id="PF00078">
    <property type="entry name" value="RVT_1"/>
    <property type="match status" value="1"/>
</dbReference>
<name>A0AAD6F5E2_9TELE</name>
<dbReference type="SUPFAM" id="SSF56219">
    <property type="entry name" value="DNase I-like"/>
    <property type="match status" value="1"/>
</dbReference>
<evidence type="ECO:0000313" key="3">
    <source>
        <dbReference type="Proteomes" id="UP001219934"/>
    </source>
</evidence>
<dbReference type="PANTHER" id="PTHR19446">
    <property type="entry name" value="REVERSE TRANSCRIPTASES"/>
    <property type="match status" value="1"/>
</dbReference>
<keyword evidence="3" id="KW-1185">Reference proteome</keyword>
<dbReference type="InterPro" id="IPR043502">
    <property type="entry name" value="DNA/RNA_pol_sf"/>
</dbReference>
<dbReference type="SUPFAM" id="SSF56672">
    <property type="entry name" value="DNA/RNA polymerases"/>
    <property type="match status" value="1"/>
</dbReference>
<dbReference type="CDD" id="cd09076">
    <property type="entry name" value="L1-EN"/>
    <property type="match status" value="1"/>
</dbReference>
<proteinExistence type="predicted"/>
<accession>A0AAD6F5E2</accession>
<dbReference type="InterPro" id="IPR000477">
    <property type="entry name" value="RT_dom"/>
</dbReference>
<dbReference type="AlphaFoldDB" id="A0AAD6F5E2"/>
<dbReference type="CDD" id="cd01650">
    <property type="entry name" value="RT_nLTR_like"/>
    <property type="match status" value="1"/>
</dbReference>
<dbReference type="Gene3D" id="3.60.10.10">
    <property type="entry name" value="Endonuclease/exonuclease/phosphatase"/>
    <property type="match status" value="1"/>
</dbReference>
<comment type="caution">
    <text evidence="2">The sequence shown here is derived from an EMBL/GenBank/DDBJ whole genome shotgun (WGS) entry which is preliminary data.</text>
</comment>
<evidence type="ECO:0000313" key="2">
    <source>
        <dbReference type="EMBL" id="KAJ4922364.1"/>
    </source>
</evidence>
<dbReference type="InterPro" id="IPR036691">
    <property type="entry name" value="Endo/exonu/phosph_ase_sf"/>
</dbReference>
<sequence>MSDFKVCTLNVNGARDVGKRACIYELLKLKKVNVAMLQETHSDTLNGTDWRREWDGEVVLSALSSTSAGVAVLFARGFIPKSHTVEERVKGRLLVVRANYELFNLVFINVYAPNSGLARVQFLNELSAVLSFRERKRDFISLKQLWDCGKADIKQLCLQYTLNVSRDITKSMRDLEMEIVELQSFAESTGNPGCIEDLKSKKAILADLLGSRAQGALVRSIFQSASMMDSPTKYFFSLEKKNGQGRLIHALRSAGGQQLTGNSQIRQRAVDFYCDLFTSEYNEDDGGFNLFCRGLPTVSEETNKELDGPLTEEELRAVLTLLPKKGDLQEIKNWRPVSLLCTDYKLLSRALSSRLSKVMDQVVDRTQTYCVPGRSIVDNVSLIRDILEVSGFLGFDTGLVSLDQEKAFDRVEHRYLWKVLERFGLSPGFIAKIKLMYVNIKSVLKINGGLSRPFNDVLKLGQVVDSFQKISSAKVNWAKSEAQAVGEWTGGLPQLPGGLTWKRGGLKYLGVHLGDEVTLGKNWEGVLEKVEGKLNKWRWLRPHMSYRGRVLVINNLCTLYLPKEEGGQGLVHLESRAAAFKLQFLQRYLTGNDDVVWGPVASTILRGVAGLGLDALGPAASLFWLLEEPLVWGARLDVQDGSRPALTERLQSVGVVKLRNIVDAAGPGLHNTEAVASLLGLKSARHTRTILNEWIKRLSDDEMEMLREYSNRKETPDEGDPFPDIGILTDQDGLKHRLHADFHMLNGKGFYRLCTLALNKQKLSERRDTVWKQRLNVPGGCEPVWRLFYKPPLNKRSGDLQWGILHGALGVNAFVSKINPTVSSECPFCTQRETITHCYLDCHRLKPLFNVLKTVFLDCGEVFTETAFIFGAGYNKKNAGKWELLNFIVGQAKISIYKSRKNKINSTAGQQLNQMFLSLVKTRVSVDFRFHCLMRNMEEFLTRWCFTTAVCSVGEELTFNSVFV</sequence>
<feature type="domain" description="Reverse transcriptase" evidence="1">
    <location>
        <begin position="323"/>
        <end position="460"/>
    </location>
</feature>
<evidence type="ECO:0000259" key="1">
    <source>
        <dbReference type="Pfam" id="PF00078"/>
    </source>
</evidence>